<dbReference type="EC" id="2.7.7.49" evidence="1"/>
<evidence type="ECO:0000256" key="1">
    <source>
        <dbReference type="ARBA" id="ARBA00012493"/>
    </source>
</evidence>
<evidence type="ECO:0000256" key="9">
    <source>
        <dbReference type="ARBA" id="ARBA00022918"/>
    </source>
</evidence>
<dbReference type="PANTHER" id="PTHR33064">
    <property type="entry name" value="POL PROTEIN"/>
    <property type="match status" value="1"/>
</dbReference>
<dbReference type="PROSITE" id="PS50878">
    <property type="entry name" value="RT_POL"/>
    <property type="match status" value="1"/>
</dbReference>
<evidence type="ECO:0000256" key="2">
    <source>
        <dbReference type="ARBA" id="ARBA00022670"/>
    </source>
</evidence>
<dbReference type="InterPro" id="IPR043128">
    <property type="entry name" value="Rev_trsase/Diguanyl_cyclase"/>
</dbReference>
<proteinExistence type="predicted"/>
<keyword evidence="13" id="KW-1185">Reference proteome</keyword>
<dbReference type="Pfam" id="PF00078">
    <property type="entry name" value="RVT_1"/>
    <property type="match status" value="1"/>
</dbReference>
<reference evidence="12 13" key="1">
    <citation type="submission" date="2015-12" db="EMBL/GenBank/DDBJ databases">
        <title>Water chestnut soymovirus-1 exists as an endogenous plant pararetroviral sequence in water chestnut.</title>
        <authorList>
            <person name="Zhang F.P."/>
            <person name="Wang L.P."/>
            <person name="Hong N."/>
            <person name="Wang G.P."/>
        </authorList>
    </citation>
    <scope>NUCLEOTIDE SEQUENCE [LARGE SCALE GENOMIC DNA]</scope>
    <source>
        <strain evidence="12">TuanFeng</strain>
    </source>
</reference>
<keyword evidence="9" id="KW-0695">RNA-directed DNA polymerase</keyword>
<keyword evidence="2 12" id="KW-0645">Protease</keyword>
<evidence type="ECO:0000256" key="6">
    <source>
        <dbReference type="ARBA" id="ARBA00022750"/>
    </source>
</evidence>
<dbReference type="Proteomes" id="UP000201102">
    <property type="component" value="Genome"/>
</dbReference>
<organism evidence="12 13">
    <name type="scientific">Water chestnut soymovirus 1</name>
    <dbReference type="NCBI Taxonomy" id="1848040"/>
    <lineage>
        <taxon>Viruses</taxon>
        <taxon>Riboviria</taxon>
        <taxon>Pararnavirae</taxon>
        <taxon>Artverviricota</taxon>
        <taxon>Revtraviricetes</taxon>
        <taxon>Ortervirales</taxon>
        <taxon>Caulimoviridae</taxon>
        <taxon>Soymovirus</taxon>
        <taxon>Soymovirus eleocharis</taxon>
    </lineage>
</organism>
<dbReference type="RefSeq" id="YP_009254008.1">
    <property type="nucleotide sequence ID" value="NC_030205.1"/>
</dbReference>
<keyword evidence="3" id="KW-0808">Transferase</keyword>
<evidence type="ECO:0000256" key="4">
    <source>
        <dbReference type="ARBA" id="ARBA00022695"/>
    </source>
</evidence>
<evidence type="ECO:0000313" key="12">
    <source>
        <dbReference type="EMBL" id="AND65752.1"/>
    </source>
</evidence>
<keyword evidence="6" id="KW-0064">Aspartyl protease</keyword>
<dbReference type="GO" id="GO:0003964">
    <property type="term" value="F:RNA-directed DNA polymerase activity"/>
    <property type="evidence" value="ECO:0007669"/>
    <property type="project" value="UniProtKB-KW"/>
</dbReference>
<dbReference type="Pfam" id="PF02160">
    <property type="entry name" value="Peptidase_A3"/>
    <property type="match status" value="1"/>
</dbReference>
<evidence type="ECO:0000256" key="7">
    <source>
        <dbReference type="ARBA" id="ARBA00022759"/>
    </source>
</evidence>
<dbReference type="OrthoDB" id="2224at10239"/>
<dbReference type="Pfam" id="PF17917">
    <property type="entry name" value="RT_RNaseH"/>
    <property type="match status" value="1"/>
</dbReference>
<name>A0A172PC86_9VIRU</name>
<dbReference type="Gene3D" id="2.40.70.10">
    <property type="entry name" value="Acid Proteases"/>
    <property type="match status" value="1"/>
</dbReference>
<dbReference type="Gene3D" id="3.10.10.10">
    <property type="entry name" value="HIV Type 1 Reverse Transcriptase, subunit A, domain 1"/>
    <property type="match status" value="1"/>
</dbReference>
<dbReference type="InterPro" id="IPR000477">
    <property type="entry name" value="RT_dom"/>
</dbReference>
<dbReference type="PRINTS" id="PR00731">
    <property type="entry name" value="CAULIMOPTASE"/>
</dbReference>
<dbReference type="SUPFAM" id="SSF50630">
    <property type="entry name" value="Acid proteases"/>
    <property type="match status" value="1"/>
</dbReference>
<dbReference type="InterPro" id="IPR043502">
    <property type="entry name" value="DNA/RNA_pol_sf"/>
</dbReference>
<dbReference type="InterPro" id="IPR051320">
    <property type="entry name" value="Viral_Replic_Matur_Polypro"/>
</dbReference>
<dbReference type="CDD" id="cd01647">
    <property type="entry name" value="RT_LTR"/>
    <property type="match status" value="1"/>
</dbReference>
<evidence type="ECO:0000256" key="10">
    <source>
        <dbReference type="ARBA" id="ARBA00025678"/>
    </source>
</evidence>
<protein>
    <recommendedName>
        <fullName evidence="1">RNA-directed DNA polymerase</fullName>
        <ecNumber evidence="1">2.7.7.49</ecNumber>
    </recommendedName>
</protein>
<dbReference type="Gene3D" id="3.30.70.270">
    <property type="match status" value="2"/>
</dbReference>
<evidence type="ECO:0000313" key="13">
    <source>
        <dbReference type="Proteomes" id="UP000201102"/>
    </source>
</evidence>
<dbReference type="EMBL" id="KU365408">
    <property type="protein sequence ID" value="AND65752.1"/>
    <property type="molecule type" value="Genomic_DNA"/>
</dbReference>
<dbReference type="InterPro" id="IPR000588">
    <property type="entry name" value="Pept_A3A"/>
</dbReference>
<keyword evidence="8" id="KW-0378">Hydrolase</keyword>
<keyword evidence="5" id="KW-0540">Nuclease</keyword>
<dbReference type="InterPro" id="IPR021109">
    <property type="entry name" value="Peptidase_aspartic_dom_sf"/>
</dbReference>
<evidence type="ECO:0000256" key="8">
    <source>
        <dbReference type="ARBA" id="ARBA00022801"/>
    </source>
</evidence>
<comment type="function">
    <text evidence="10">Encodes for at least two polypeptides: protease (PR) and reverse transcriptase (RT). The protease processes the polyprotein in cis. Reverse transcriptase is multifunctional enzyme that converts the viral RNA genome into dsDNA in viral cytoplasmic capsids. This enzyme displays a DNA polymerase activity that can copy either DNA or RNA templates, and a ribonuclease H (RNase H) activity that cleaves the RNA strand of RNA-DNA heteroduplexes in a partially processive 3'- to 5'-endonucleasic mode. Neo-synthesized pregenomic RNA (pgRNA) are encapsidated, and reverse-transcribed inside the nucleocapsid. Partial (+)DNA is synthesized from the (-)DNA template and generates the relaxed circular DNA (RC-DNA) genome. After budding and infection, the RC-DNA migrates in the nucleus, and is converted into a plasmid-like covalently closed circular DNA (cccDNA).</text>
</comment>
<dbReference type="GO" id="GO:0006508">
    <property type="term" value="P:proteolysis"/>
    <property type="evidence" value="ECO:0007669"/>
    <property type="project" value="UniProtKB-KW"/>
</dbReference>
<sequence length="680" mass="78439">MNRSSTFIRVRIGRKTILAYVDTGATICIIKPELLDKENWTDLKNPVQVKIANNKTIEIKNKAYNIGMLIENYQFMIPSIYGFDTGLPLIIGNNFLKLYQPFIQTVETVTLKCPKLKGQKSKLVRTKIYNTSFILMGGGVIKQFCFTIQEELVLRLEEQVWNQIDEMSSDNPLDPVKNTNSELVEIKLKDPKQEVNVVNRIPYTEQDVLEFVEETSMMLEKGIIEIANSPHSAPAFYVNNHAEQKRGKRRMVINYKAMNNATVGEAYKLPRQDYLFERIKDADWFSSLDAKSGYWQLRLAENTKPLTAFSCPPQKHFQFKVMPFGLKQAPSIYQRFMDKTLKGLESNCLAYIDDVIIFTRGNKIEHLKVVSGILKQIKLAGLILSKKKCQIGKEEVQFLGMKILKKGKIKPQEHLLEKLQDFSDQLEDRKQIQKFLGCLNYLCDKGFIKNIVEKKKILQDLLSTKKLWKWETEHTEAVKFCKNAVKTLPELYLQKEKDLLILTTDASHGCWSAVLQALPARYDSVIKDALMSQKDALMSQSVHSQVKLEEMGKTVFSTKQVQQFLKEHAKELQIVKWANGTFSPTQTNYTTHEKETLALIKSLRKFKIDLLPKTFIYQTDSTYTKDFLKYKNPFHYNQGRLLRWALEAQQYSFIPLHIAGTDNIFADLLTREWSISGSGE</sequence>
<dbReference type="GeneID" id="27912023"/>
<feature type="domain" description="Reverse transcriptase" evidence="11">
    <location>
        <begin position="222"/>
        <end position="403"/>
    </location>
</feature>
<dbReference type="GO" id="GO:0004519">
    <property type="term" value="F:endonuclease activity"/>
    <property type="evidence" value="ECO:0007669"/>
    <property type="project" value="UniProtKB-KW"/>
</dbReference>
<accession>A0A172PC86</accession>
<evidence type="ECO:0000256" key="3">
    <source>
        <dbReference type="ARBA" id="ARBA00022679"/>
    </source>
</evidence>
<evidence type="ECO:0000259" key="11">
    <source>
        <dbReference type="PROSITE" id="PS50878"/>
    </source>
</evidence>
<gene>
    <name evidence="12" type="ORF">WCSV-1gp5</name>
</gene>
<dbReference type="GO" id="GO:0004190">
    <property type="term" value="F:aspartic-type endopeptidase activity"/>
    <property type="evidence" value="ECO:0007669"/>
    <property type="project" value="UniProtKB-KW"/>
</dbReference>
<dbReference type="KEGG" id="vg:27912023"/>
<dbReference type="PANTHER" id="PTHR33064:SF37">
    <property type="entry name" value="RIBONUCLEASE H"/>
    <property type="match status" value="1"/>
</dbReference>
<keyword evidence="4" id="KW-0548">Nucleotidyltransferase</keyword>
<dbReference type="InterPro" id="IPR041373">
    <property type="entry name" value="RT_RNaseH"/>
</dbReference>
<dbReference type="CDD" id="cd00303">
    <property type="entry name" value="retropepsin_like"/>
    <property type="match status" value="1"/>
</dbReference>
<evidence type="ECO:0000256" key="5">
    <source>
        <dbReference type="ARBA" id="ARBA00022722"/>
    </source>
</evidence>
<dbReference type="SUPFAM" id="SSF56672">
    <property type="entry name" value="DNA/RNA polymerases"/>
    <property type="match status" value="1"/>
</dbReference>
<keyword evidence="7" id="KW-0255">Endonuclease</keyword>